<proteinExistence type="predicted"/>
<protein>
    <submittedName>
        <fullName evidence="1">Uncharacterized protein</fullName>
    </submittedName>
</protein>
<dbReference type="AlphaFoldDB" id="A0A0F9TFC4"/>
<sequence length="159" mass="16435">MAAITTANGVNMTNRAVLNANTGSLSNFMDGANQVGTKLRVCYDNYEFDGDTMAAAGVITIGRVPKGGRVLGFYVGNTANSAATTADLQLVDPAGNITTATASEAWTSWNGANQQFIPALRAVAAVAQDDEHTVTVTTAAQTVADGTDITVATLYILED</sequence>
<organism evidence="1">
    <name type="scientific">marine sediment metagenome</name>
    <dbReference type="NCBI Taxonomy" id="412755"/>
    <lineage>
        <taxon>unclassified sequences</taxon>
        <taxon>metagenomes</taxon>
        <taxon>ecological metagenomes</taxon>
    </lineage>
</organism>
<accession>A0A0F9TFC4</accession>
<name>A0A0F9TFC4_9ZZZZ</name>
<gene>
    <name evidence="1" type="ORF">LCGC14_0659750</name>
</gene>
<evidence type="ECO:0000313" key="1">
    <source>
        <dbReference type="EMBL" id="KKN47741.1"/>
    </source>
</evidence>
<reference evidence="1" key="1">
    <citation type="journal article" date="2015" name="Nature">
        <title>Complex archaea that bridge the gap between prokaryotes and eukaryotes.</title>
        <authorList>
            <person name="Spang A."/>
            <person name="Saw J.H."/>
            <person name="Jorgensen S.L."/>
            <person name="Zaremba-Niedzwiedzka K."/>
            <person name="Martijn J."/>
            <person name="Lind A.E."/>
            <person name="van Eijk R."/>
            <person name="Schleper C."/>
            <person name="Guy L."/>
            <person name="Ettema T.J."/>
        </authorList>
    </citation>
    <scope>NUCLEOTIDE SEQUENCE</scope>
</reference>
<comment type="caution">
    <text evidence="1">The sequence shown here is derived from an EMBL/GenBank/DDBJ whole genome shotgun (WGS) entry which is preliminary data.</text>
</comment>
<dbReference type="EMBL" id="LAZR01001259">
    <property type="protein sequence ID" value="KKN47741.1"/>
    <property type="molecule type" value="Genomic_DNA"/>
</dbReference>